<dbReference type="Gene3D" id="1.10.1200.10">
    <property type="entry name" value="ACP-like"/>
    <property type="match status" value="1"/>
</dbReference>
<dbReference type="FunFam" id="3.40.50.720:FF:000209">
    <property type="entry name" value="Polyketide synthase Pks12"/>
    <property type="match status" value="1"/>
</dbReference>
<dbReference type="SMART" id="SM00829">
    <property type="entry name" value="PKS_ER"/>
    <property type="match status" value="1"/>
</dbReference>
<dbReference type="GO" id="GO:0006633">
    <property type="term" value="P:fatty acid biosynthetic process"/>
    <property type="evidence" value="ECO:0007669"/>
    <property type="project" value="TreeGrafter"/>
</dbReference>
<dbReference type="SUPFAM" id="SSF50129">
    <property type="entry name" value="GroES-like"/>
    <property type="match status" value="1"/>
</dbReference>
<dbReference type="InterPro" id="IPR057326">
    <property type="entry name" value="KR_dom"/>
</dbReference>
<dbReference type="GO" id="GO:0004312">
    <property type="term" value="F:fatty acid synthase activity"/>
    <property type="evidence" value="ECO:0007669"/>
    <property type="project" value="TreeGrafter"/>
</dbReference>
<organism evidence="6 7">
    <name type="scientific">Amycolatopsis mongoliensis</name>
    <dbReference type="NCBI Taxonomy" id="715475"/>
    <lineage>
        <taxon>Bacteria</taxon>
        <taxon>Bacillati</taxon>
        <taxon>Actinomycetota</taxon>
        <taxon>Actinomycetes</taxon>
        <taxon>Pseudonocardiales</taxon>
        <taxon>Pseudonocardiaceae</taxon>
        <taxon>Amycolatopsis</taxon>
    </lineage>
</organism>
<dbReference type="InterPro" id="IPR050091">
    <property type="entry name" value="PKS_NRPS_Biosynth_Enz"/>
</dbReference>
<dbReference type="PROSITE" id="PS50075">
    <property type="entry name" value="CARRIER"/>
    <property type="match status" value="1"/>
</dbReference>
<dbReference type="PANTHER" id="PTHR43775:SF51">
    <property type="entry name" value="INACTIVE PHENOLPHTHIOCEROL SYNTHESIS POLYKETIDE SYNTHASE TYPE I PKS1-RELATED"/>
    <property type="match status" value="1"/>
</dbReference>
<dbReference type="InterPro" id="IPR013968">
    <property type="entry name" value="PKS_KR"/>
</dbReference>
<dbReference type="InterPro" id="IPR036736">
    <property type="entry name" value="ACP-like_sf"/>
</dbReference>
<dbReference type="KEGG" id="amog:QRX60_49370"/>
<evidence type="ECO:0000256" key="3">
    <source>
        <dbReference type="ARBA" id="ARBA00022679"/>
    </source>
</evidence>
<dbReference type="InterPro" id="IPR009081">
    <property type="entry name" value="PP-bd_ACP"/>
</dbReference>
<dbReference type="Pfam" id="PF08659">
    <property type="entry name" value="KR"/>
    <property type="match status" value="1"/>
</dbReference>
<dbReference type="GO" id="GO:0031177">
    <property type="term" value="F:phosphopantetheine binding"/>
    <property type="evidence" value="ECO:0007669"/>
    <property type="project" value="InterPro"/>
</dbReference>
<keyword evidence="1" id="KW-0596">Phosphopantetheine</keyword>
<dbReference type="FunFam" id="3.90.180.10:FF:000032">
    <property type="entry name" value="Probable polyketide synthase pks1"/>
    <property type="match status" value="1"/>
</dbReference>
<accession>A0A9Y2NHJ0</accession>
<dbReference type="InterPro" id="IPR013154">
    <property type="entry name" value="ADH-like_N"/>
</dbReference>
<keyword evidence="3" id="KW-0808">Transferase</keyword>
<reference evidence="6 7" key="1">
    <citation type="submission" date="2023-06" db="EMBL/GenBank/DDBJ databases">
        <authorList>
            <person name="Oyuntsetseg B."/>
            <person name="Kim S.B."/>
        </authorList>
    </citation>
    <scope>NUCLEOTIDE SEQUENCE [LARGE SCALE GENOMIC DNA]</scope>
    <source>
        <strain evidence="6 7">4-36</strain>
    </source>
</reference>
<dbReference type="InterPro" id="IPR002364">
    <property type="entry name" value="Quin_OxRdtase/zeta-crystal_CS"/>
</dbReference>
<dbReference type="Pfam" id="PF13602">
    <property type="entry name" value="ADH_zinc_N_2"/>
    <property type="match status" value="1"/>
</dbReference>
<dbReference type="Pfam" id="PF00550">
    <property type="entry name" value="PP-binding"/>
    <property type="match status" value="1"/>
</dbReference>
<dbReference type="Gene3D" id="3.40.50.720">
    <property type="entry name" value="NAD(P)-binding Rossmann-like Domain"/>
    <property type="match status" value="1"/>
</dbReference>
<proteinExistence type="predicted"/>
<dbReference type="InterPro" id="IPR055123">
    <property type="entry name" value="SpnB-like_Rossmann"/>
</dbReference>
<dbReference type="PROSITE" id="PS01162">
    <property type="entry name" value="QOR_ZETA_CRYSTAL"/>
    <property type="match status" value="1"/>
</dbReference>
<sequence length="870" mass="90250">MVPFATRPVREATYDALALVQAWLADERFAAAKLALLTSGAVVTEDGDGPADPALAAVWGLVRSAQSEHPGRFVLVDSDGSAEPAAALATGENQIALRAGAARVARLAKEPDALTVPAGDWRVDIAERGTLDGLTVVPCPEFAEPVAPGAVRISVRAAGVNFRDVLNTLGMYPGPATPPGLEGAGVVTAVGAGVTRFAPGDRVMGMFGGAFGPVAEVDERMLCRLPAGMSFAQGASVPVVFLTALYALTDLGDLQPGETVLVHAAAGGVGMAAVQLARHLGAEVYGTASPGKWATLRASGLADDHIASSRTLDFEAEFRAATGGRGVDVVLDSLAGDFVDASLRLLPRGGRFLEMGKTDVRDAERVAAEHPGVRYQAFDLVEAGYDRIRELFDRLLEWFEAGVLTPVPVTAWDVRRAPAAFRHVSQAKHVGKVVLTVPAPLDAHGTVLITGGTGGLGRLLARHLAGSGVRHLLLASRRGPAAEGVDELRAELSSLGAETTVAACDAADREALAELLAGVPEEHPLTAVVHAAGVLDDGLVGALTPERLDAVLRPKVSAAANLDELTRHLDLSAFVLFSSAAGVLGAPGQANYAAANAFLDALARQRRAAGLPALALAWGPWLPAGGMTAGLSEADVRRMARSGLPPLPADQGLALFDAALGAPDAVLVPMLVDARVLASTDVPEQLRGVVRTAVRRRTAAAGAAEADLRQRLAGTSGEDRRQALVELVCAQVGAVLGYGGAETVDPLRVFKELGFDSLTAVELRNRLSAVSGIRLPATLIFDYPTPAALAGYVGGELFPESLEATPEVGDEEREIRAALASIPVARFREAGLLEAVLKLRDGDPAVESPEDDAFGEMAVDDLVRLALGDE</sequence>
<dbReference type="RefSeq" id="WP_285998369.1">
    <property type="nucleotide sequence ID" value="NZ_CP127295.1"/>
</dbReference>
<evidence type="ECO:0000259" key="5">
    <source>
        <dbReference type="PROSITE" id="PS50075"/>
    </source>
</evidence>
<dbReference type="PANTHER" id="PTHR43775">
    <property type="entry name" value="FATTY ACID SYNTHASE"/>
    <property type="match status" value="1"/>
</dbReference>
<dbReference type="Pfam" id="PF08240">
    <property type="entry name" value="ADH_N"/>
    <property type="match status" value="1"/>
</dbReference>
<gene>
    <name evidence="6" type="ORF">QRX60_49370</name>
</gene>
<keyword evidence="2" id="KW-0597">Phosphoprotein</keyword>
<keyword evidence="7" id="KW-1185">Reference proteome</keyword>
<dbReference type="SMART" id="SM00823">
    <property type="entry name" value="PKS_PP"/>
    <property type="match status" value="1"/>
</dbReference>
<evidence type="ECO:0000256" key="4">
    <source>
        <dbReference type="ARBA" id="ARBA00022737"/>
    </source>
</evidence>
<dbReference type="Proteomes" id="UP001239397">
    <property type="component" value="Chromosome"/>
</dbReference>
<dbReference type="AlphaFoldDB" id="A0A9Y2NHJ0"/>
<dbReference type="EMBL" id="CP127295">
    <property type="protein sequence ID" value="WIY01934.1"/>
    <property type="molecule type" value="Genomic_DNA"/>
</dbReference>
<dbReference type="SUPFAM" id="SSF47336">
    <property type="entry name" value="ACP-like"/>
    <property type="match status" value="1"/>
</dbReference>
<name>A0A9Y2NHJ0_9PSEU</name>
<evidence type="ECO:0000256" key="2">
    <source>
        <dbReference type="ARBA" id="ARBA00022553"/>
    </source>
</evidence>
<dbReference type="GO" id="GO:0016491">
    <property type="term" value="F:oxidoreductase activity"/>
    <property type="evidence" value="ECO:0007669"/>
    <property type="project" value="InterPro"/>
</dbReference>
<dbReference type="InterPro" id="IPR020806">
    <property type="entry name" value="PKS_PP-bd"/>
</dbReference>
<dbReference type="CDD" id="cd08956">
    <property type="entry name" value="KR_3_FAS_SDR_x"/>
    <property type="match status" value="1"/>
</dbReference>
<dbReference type="InterPro" id="IPR020843">
    <property type="entry name" value="ER"/>
</dbReference>
<dbReference type="InterPro" id="IPR036291">
    <property type="entry name" value="NAD(P)-bd_dom_sf"/>
</dbReference>
<dbReference type="SMART" id="SM00822">
    <property type="entry name" value="PKS_KR"/>
    <property type="match status" value="1"/>
</dbReference>
<dbReference type="SUPFAM" id="SSF51735">
    <property type="entry name" value="NAD(P)-binding Rossmann-fold domains"/>
    <property type="match status" value="3"/>
</dbReference>
<dbReference type="Gene3D" id="3.40.50.11460">
    <property type="match status" value="1"/>
</dbReference>
<evidence type="ECO:0000256" key="1">
    <source>
        <dbReference type="ARBA" id="ARBA00022450"/>
    </source>
</evidence>
<dbReference type="Gene3D" id="3.90.180.10">
    <property type="entry name" value="Medium-chain alcohol dehydrogenases, catalytic domain"/>
    <property type="match status" value="1"/>
</dbReference>
<dbReference type="InterPro" id="IPR006162">
    <property type="entry name" value="Ppantetheine_attach_site"/>
</dbReference>
<dbReference type="SMART" id="SM01294">
    <property type="entry name" value="PKS_PP_betabranch"/>
    <property type="match status" value="1"/>
</dbReference>
<dbReference type="GO" id="GO:0008270">
    <property type="term" value="F:zinc ion binding"/>
    <property type="evidence" value="ECO:0007669"/>
    <property type="project" value="InterPro"/>
</dbReference>
<protein>
    <submittedName>
        <fullName evidence="6">SDR family NAD(P)-dependent oxidoreductase</fullName>
    </submittedName>
</protein>
<dbReference type="PROSITE" id="PS00012">
    <property type="entry name" value="PHOSPHOPANTETHEINE"/>
    <property type="match status" value="1"/>
</dbReference>
<dbReference type="CDD" id="cd05195">
    <property type="entry name" value="enoyl_red"/>
    <property type="match status" value="1"/>
</dbReference>
<dbReference type="InterPro" id="IPR011032">
    <property type="entry name" value="GroES-like_sf"/>
</dbReference>
<evidence type="ECO:0000313" key="6">
    <source>
        <dbReference type="EMBL" id="WIY01934.1"/>
    </source>
</evidence>
<keyword evidence="4" id="KW-0677">Repeat</keyword>
<dbReference type="Pfam" id="PF22953">
    <property type="entry name" value="SpnB_Rossmann"/>
    <property type="match status" value="1"/>
</dbReference>
<dbReference type="FunFam" id="1.10.1200.10:FF:000007">
    <property type="entry name" value="Probable polyketide synthase pks17"/>
    <property type="match status" value="1"/>
</dbReference>
<evidence type="ECO:0000313" key="7">
    <source>
        <dbReference type="Proteomes" id="UP001239397"/>
    </source>
</evidence>
<feature type="domain" description="Carrier" evidence="5">
    <location>
        <begin position="722"/>
        <end position="797"/>
    </location>
</feature>